<comment type="caution">
    <text evidence="2">The sequence shown here is derived from an EMBL/GenBank/DDBJ whole genome shotgun (WGS) entry which is preliminary data.</text>
</comment>
<dbReference type="EMBL" id="JBBNAF010000012">
    <property type="protein sequence ID" value="KAK9092895.1"/>
    <property type="molecule type" value="Genomic_DNA"/>
</dbReference>
<dbReference type="InterPro" id="IPR006580">
    <property type="entry name" value="Znf_TTF"/>
</dbReference>
<evidence type="ECO:0000313" key="2">
    <source>
        <dbReference type="EMBL" id="KAK9092895.1"/>
    </source>
</evidence>
<reference evidence="2 3" key="1">
    <citation type="submission" date="2024-01" db="EMBL/GenBank/DDBJ databases">
        <title>Genome assemblies of Stephania.</title>
        <authorList>
            <person name="Yang L."/>
        </authorList>
    </citation>
    <scope>NUCLEOTIDE SEQUENCE [LARGE SCALE GENOMIC DNA]</scope>
    <source>
        <strain evidence="2">YNDBR</strain>
        <tissue evidence="2">Leaf</tissue>
    </source>
</reference>
<feature type="domain" description="TTF-type" evidence="1">
    <location>
        <begin position="104"/>
        <end position="195"/>
    </location>
</feature>
<organism evidence="2 3">
    <name type="scientific">Stephania yunnanensis</name>
    <dbReference type="NCBI Taxonomy" id="152371"/>
    <lineage>
        <taxon>Eukaryota</taxon>
        <taxon>Viridiplantae</taxon>
        <taxon>Streptophyta</taxon>
        <taxon>Embryophyta</taxon>
        <taxon>Tracheophyta</taxon>
        <taxon>Spermatophyta</taxon>
        <taxon>Magnoliopsida</taxon>
        <taxon>Ranunculales</taxon>
        <taxon>Menispermaceae</taxon>
        <taxon>Menispermoideae</taxon>
        <taxon>Cissampelideae</taxon>
        <taxon>Stephania</taxon>
    </lineage>
</organism>
<dbReference type="InterPro" id="IPR012337">
    <property type="entry name" value="RNaseH-like_sf"/>
</dbReference>
<dbReference type="GO" id="GO:0046983">
    <property type="term" value="F:protein dimerization activity"/>
    <property type="evidence" value="ECO:0007669"/>
    <property type="project" value="InterPro"/>
</dbReference>
<sequence>MERHGNKRSKTFFSFFKSSGEASKFVNLSPSVVEASSREETRPLESPTQEVYIDSNSLERDPGLRTPIRQYSFNVRDEIRRAYIKMGPYQPRLPEYPRTQFGNQYRRFQPKWFGEFQWLEYSPSKDAVFCFPCYLFENGNTPHCTLTNGGLKNWKRVNQGVNCPFLIHMGSINSPHRKSVQSVENLSNVTQHINRVINAQTSEDVRKNRLRLKVTSEAVRWLSLQGCAVRGHREGSTSENRGNLIEMLKLMGRLNVNIDDVILDNAPGNAKYTSPNIQKEILHIMANMVRKKIREEIGDKKFCLLVDEAKDAGGKEEMAIVLRFVDGQGSIKERFFDIVQVENTAASTLKKSVCNSLARYNLLIDDLRGQGYDGASNMRGAWNGLQALFLKDCPYAYYVHCFAHRLQLALVAASKKEPSIWLLFSKLSSIVNLIGSSPKRLTELQAFQAVEIARKVASGERETGKGANQIGSLQRAGETRWSSHFDSICSVIDMYWATMQVLKKMVSDGSTDDIRGEAKGVLMMMETFDFVFMLHVMHRVLGITDTLCRTLQEKTLDILNAIDSIATTKVLLLKLRNESFDHLLMCVNSICIEYEIETPDMNAWYNEGTGRSCQQKSLVTVEHHYHFDMFNSVIDYQLEELNYRFNDDALEILKLSCALQPNDQFKLFDVDQICILARKFYPADFSDQEMHHLRFQLEHYEVDVLHHKCFQNLPSTSELLQKLIRTNKSHHYNLVERLIRLILTLLVSTASTERAFSAMKRIKTDLRNRMEEEFLADTMIIHIEREFAQNIDIDEVIDEFDSLKQRRAQLK</sequence>
<keyword evidence="3" id="KW-1185">Reference proteome</keyword>
<dbReference type="AlphaFoldDB" id="A0AAP0HRK8"/>
<evidence type="ECO:0000259" key="1">
    <source>
        <dbReference type="SMART" id="SM00597"/>
    </source>
</evidence>
<dbReference type="InterPro" id="IPR055298">
    <property type="entry name" value="AtLOH3-like"/>
</dbReference>
<dbReference type="PANTHER" id="PTHR11697:SF230">
    <property type="entry name" value="ZINC FINGER, MYM DOMAIN CONTAINING 1"/>
    <property type="match status" value="1"/>
</dbReference>
<evidence type="ECO:0000313" key="3">
    <source>
        <dbReference type="Proteomes" id="UP001420932"/>
    </source>
</evidence>
<dbReference type="Pfam" id="PF14291">
    <property type="entry name" value="DUF4371"/>
    <property type="match status" value="1"/>
</dbReference>
<dbReference type="InterPro" id="IPR025398">
    <property type="entry name" value="DUF4371"/>
</dbReference>
<dbReference type="Pfam" id="PF05699">
    <property type="entry name" value="Dimer_Tnp_hAT"/>
    <property type="match status" value="1"/>
</dbReference>
<dbReference type="InterPro" id="IPR008906">
    <property type="entry name" value="HATC_C_dom"/>
</dbReference>
<proteinExistence type="predicted"/>
<name>A0AAP0HRK8_9MAGN</name>
<dbReference type="Proteomes" id="UP001420932">
    <property type="component" value="Unassembled WGS sequence"/>
</dbReference>
<gene>
    <name evidence="2" type="ORF">Syun_027806</name>
</gene>
<accession>A0AAP0HRK8</accession>
<dbReference type="PANTHER" id="PTHR11697">
    <property type="entry name" value="GENERAL TRANSCRIPTION FACTOR 2-RELATED ZINC FINGER PROTEIN"/>
    <property type="match status" value="1"/>
</dbReference>
<protein>
    <recommendedName>
        <fullName evidence="1">TTF-type domain-containing protein</fullName>
    </recommendedName>
</protein>
<dbReference type="SUPFAM" id="SSF53098">
    <property type="entry name" value="Ribonuclease H-like"/>
    <property type="match status" value="1"/>
</dbReference>
<dbReference type="SMART" id="SM00597">
    <property type="entry name" value="ZnF_TTF"/>
    <property type="match status" value="1"/>
</dbReference>